<evidence type="ECO:0008006" key="4">
    <source>
        <dbReference type="Google" id="ProtNLM"/>
    </source>
</evidence>
<protein>
    <recommendedName>
        <fullName evidence="4">Endonuclease/exonuclease/phosphatase domain-containing protein</fullName>
    </recommendedName>
</protein>
<proteinExistence type="predicted"/>
<name>A0ABS4XNM0_GLUPR</name>
<reference evidence="2 3" key="1">
    <citation type="submission" date="2021-03" db="EMBL/GenBank/DDBJ databases">
        <title>Sequencing the genomes of 1000 actinobacteria strains.</title>
        <authorList>
            <person name="Klenk H.-P."/>
        </authorList>
    </citation>
    <scope>NUCLEOTIDE SEQUENCE [LARGE SCALE GENOMIC DNA]</scope>
    <source>
        <strain evidence="2 3">DSM 20168</strain>
    </source>
</reference>
<evidence type="ECO:0000256" key="1">
    <source>
        <dbReference type="SAM" id="MobiDB-lite"/>
    </source>
</evidence>
<organism evidence="2 3">
    <name type="scientific">Glutamicibacter protophormiae</name>
    <name type="common">Brevibacterium protophormiae</name>
    <dbReference type="NCBI Taxonomy" id="37930"/>
    <lineage>
        <taxon>Bacteria</taxon>
        <taxon>Bacillati</taxon>
        <taxon>Actinomycetota</taxon>
        <taxon>Actinomycetes</taxon>
        <taxon>Micrococcales</taxon>
        <taxon>Micrococcaceae</taxon>
        <taxon>Glutamicibacter</taxon>
    </lineage>
</organism>
<dbReference type="RefSeq" id="WP_188949740.1">
    <property type="nucleotide sequence ID" value="NZ_BMPH01000017.1"/>
</dbReference>
<dbReference type="EMBL" id="JAGIOJ010000001">
    <property type="protein sequence ID" value="MBP2398118.1"/>
    <property type="molecule type" value="Genomic_DNA"/>
</dbReference>
<sequence>MLPATPAFAAPTGPNDGAGVSAPLLSETSLRVATMATNLSGEEPGELYRDLLTRTDTEALRVADAISVANPDVMVLTGMDADQDAVNSFISDYLKSPDDERSDAGYPYSYLAVGSSGVQSGADLDSDRIVGGPGDAWGQRAFAEQASTVVLSKYPINQPDVVSVSTLKWDEVAGNNLGSSELSGAVAASIPVMHNGLWDIPIEYRGERVHILAAQTEPAHSSYGFGALRQKDELKVVADYIAGEDYVVADDGAKAEGLDGDRIVVTGALAQRTESTAAALALGADLGRDDALNDSGNFVIPNQGWNVLGQGRIGAEAPEDFQLLPGATPEAIETSDLIWTDIQF</sequence>
<keyword evidence="3" id="KW-1185">Reference proteome</keyword>
<accession>A0ABS4XNM0</accession>
<comment type="caution">
    <text evidence="2">The sequence shown here is derived from an EMBL/GenBank/DDBJ whole genome shotgun (WGS) entry which is preliminary data.</text>
</comment>
<evidence type="ECO:0000313" key="2">
    <source>
        <dbReference type="EMBL" id="MBP2398118.1"/>
    </source>
</evidence>
<evidence type="ECO:0000313" key="3">
    <source>
        <dbReference type="Proteomes" id="UP001195422"/>
    </source>
</evidence>
<feature type="compositionally biased region" description="Low complexity" evidence="1">
    <location>
        <begin position="1"/>
        <end position="14"/>
    </location>
</feature>
<gene>
    <name evidence="2" type="ORF">JOF39_001199</name>
</gene>
<feature type="region of interest" description="Disordered" evidence="1">
    <location>
        <begin position="1"/>
        <end position="20"/>
    </location>
</feature>
<dbReference type="Proteomes" id="UP001195422">
    <property type="component" value="Unassembled WGS sequence"/>
</dbReference>